<dbReference type="AlphaFoldDB" id="A0A4Z2IJQ7"/>
<accession>A0A4Z2IJQ7</accession>
<evidence type="ECO:0000313" key="3">
    <source>
        <dbReference type="Proteomes" id="UP000314294"/>
    </source>
</evidence>
<evidence type="ECO:0000313" key="2">
    <source>
        <dbReference type="EMBL" id="TNN78027.1"/>
    </source>
</evidence>
<dbReference type="EMBL" id="SRLO01000077">
    <property type="protein sequence ID" value="TNN78027.1"/>
    <property type="molecule type" value="Genomic_DNA"/>
</dbReference>
<feature type="compositionally biased region" description="Basic residues" evidence="1">
    <location>
        <begin position="66"/>
        <end position="76"/>
    </location>
</feature>
<proteinExistence type="predicted"/>
<feature type="region of interest" description="Disordered" evidence="1">
    <location>
        <begin position="40"/>
        <end position="76"/>
    </location>
</feature>
<sequence>MEYYEGLYVNGSSLKWKCIGCAVIDSPVMNGRRRRTLLSDKSCKPSVPNDTAKRGRGGTIHQGSGAHRRPRGDRTLAVRRPHVTVSQIVDGEAVKRHIRAATSLKEDQTG</sequence>
<dbReference type="Proteomes" id="UP000314294">
    <property type="component" value="Unassembled WGS sequence"/>
</dbReference>
<gene>
    <name evidence="2" type="ORF">EYF80_011781</name>
</gene>
<evidence type="ECO:0000256" key="1">
    <source>
        <dbReference type="SAM" id="MobiDB-lite"/>
    </source>
</evidence>
<name>A0A4Z2IJQ7_9TELE</name>
<organism evidence="2 3">
    <name type="scientific">Liparis tanakae</name>
    <name type="common">Tanaka's snailfish</name>
    <dbReference type="NCBI Taxonomy" id="230148"/>
    <lineage>
        <taxon>Eukaryota</taxon>
        <taxon>Metazoa</taxon>
        <taxon>Chordata</taxon>
        <taxon>Craniata</taxon>
        <taxon>Vertebrata</taxon>
        <taxon>Euteleostomi</taxon>
        <taxon>Actinopterygii</taxon>
        <taxon>Neopterygii</taxon>
        <taxon>Teleostei</taxon>
        <taxon>Neoteleostei</taxon>
        <taxon>Acanthomorphata</taxon>
        <taxon>Eupercaria</taxon>
        <taxon>Perciformes</taxon>
        <taxon>Cottioidei</taxon>
        <taxon>Cottales</taxon>
        <taxon>Liparidae</taxon>
        <taxon>Liparis</taxon>
    </lineage>
</organism>
<protein>
    <submittedName>
        <fullName evidence="2">Uncharacterized protein</fullName>
    </submittedName>
</protein>
<comment type="caution">
    <text evidence="2">The sequence shown here is derived from an EMBL/GenBank/DDBJ whole genome shotgun (WGS) entry which is preliminary data.</text>
</comment>
<keyword evidence="3" id="KW-1185">Reference proteome</keyword>
<reference evidence="2 3" key="1">
    <citation type="submission" date="2019-03" db="EMBL/GenBank/DDBJ databases">
        <title>First draft genome of Liparis tanakae, snailfish: a comprehensive survey of snailfish specific genes.</title>
        <authorList>
            <person name="Kim W."/>
            <person name="Song I."/>
            <person name="Jeong J.-H."/>
            <person name="Kim D."/>
            <person name="Kim S."/>
            <person name="Ryu S."/>
            <person name="Song J.Y."/>
            <person name="Lee S.K."/>
        </authorList>
    </citation>
    <scope>NUCLEOTIDE SEQUENCE [LARGE SCALE GENOMIC DNA]</scope>
    <source>
        <tissue evidence="2">Muscle</tissue>
    </source>
</reference>